<dbReference type="GO" id="GO:0031047">
    <property type="term" value="P:regulatory ncRNA-mediated gene silencing"/>
    <property type="evidence" value="ECO:0007669"/>
    <property type="project" value="InterPro"/>
</dbReference>
<keyword evidence="6" id="KW-1185">Reference proteome</keyword>
<evidence type="ECO:0000259" key="4">
    <source>
        <dbReference type="PROSITE" id="PS50961"/>
    </source>
</evidence>
<dbReference type="Proteomes" id="UP001303373">
    <property type="component" value="Chromosome 13"/>
</dbReference>
<proteinExistence type="predicted"/>
<dbReference type="InterPro" id="IPR036390">
    <property type="entry name" value="WH_DNA-bd_sf"/>
</dbReference>
<protein>
    <submittedName>
        <fullName evidence="5">Argonaute-binding protein</fullName>
    </submittedName>
</protein>
<dbReference type="EMBL" id="CP138592">
    <property type="protein sequence ID" value="WPH04678.1"/>
    <property type="molecule type" value="Genomic_DNA"/>
</dbReference>
<dbReference type="AlphaFoldDB" id="A0AAQ3RE78"/>
<feature type="domain" description="HTH La-type RNA-binding" evidence="4">
    <location>
        <begin position="17"/>
        <end position="109"/>
    </location>
</feature>
<evidence type="ECO:0000256" key="3">
    <source>
        <dbReference type="SAM" id="MobiDB-lite"/>
    </source>
</evidence>
<evidence type="ECO:0000256" key="2">
    <source>
        <dbReference type="PROSITE-ProRule" id="PRU00332"/>
    </source>
</evidence>
<feature type="compositionally biased region" description="Acidic residues" evidence="3">
    <location>
        <begin position="557"/>
        <end position="566"/>
    </location>
</feature>
<feature type="region of interest" description="Disordered" evidence="3">
    <location>
        <begin position="538"/>
        <end position="575"/>
    </location>
</feature>
<dbReference type="InterPro" id="IPR018606">
    <property type="entry name" value="Arb1"/>
</dbReference>
<dbReference type="Pfam" id="PF09692">
    <property type="entry name" value="Arb1"/>
    <property type="match status" value="1"/>
</dbReference>
<sequence length="575" mass="65159">MASHSPIPSTSTNVDLLVALHPEATEIIQSFEFLFDDDFIRGDRHLLALTGGDGSGSVSISEMLCSFSKLRKFKQINLVKEALTMSLYLEVVDDTHVKRRYPLTKPPFVKPELDKKKREIAEVLEKSPWLTKGMLKTTGFEINAPVNPPSAEEYKRENEHYNLEESFLVRIETAINRFAARGKKHQKTHAIFESFLSFGGISCGPRQFANNHDAKQLAREGFDKEEIAQMTHHYTIAEIVKDGIVDDLITGPTWVVDFEAIAKAFLSSHFTASFDWCNEAEVMLAANILRRFYIYLILFDVCPEFKAQLTAAMKACDEAERELKDLAITDRKLPGHFNEACSKLFGDQITVNEGVKSKDWSALEDVNVLSLKPEEPLLIFKAAMYAYGSDEQLDQLESSELISTLATLTFQGTVGLEVVEIQDVSENAAKIYNDEQFLGTVVQPLAKVKCIFWDNPSADPNDLPEDVVKAYQSKNYEFLVEEEILQYCYVGTKMDVTVKELENGLMWLSSVETVYPTFFTWLPNERIYDWKEPGPPKEWMKRASERKREKFNGESVEICDDDEEGYGDASNSGPD</sequence>
<dbReference type="GO" id="GO:0003723">
    <property type="term" value="F:RNA binding"/>
    <property type="evidence" value="ECO:0007669"/>
    <property type="project" value="UniProtKB-UniRule"/>
</dbReference>
<evidence type="ECO:0000256" key="1">
    <source>
        <dbReference type="ARBA" id="ARBA00022884"/>
    </source>
</evidence>
<name>A0AAQ3RE78_9PEZI</name>
<keyword evidence="1 2" id="KW-0694">RNA-binding</keyword>
<dbReference type="InterPro" id="IPR036388">
    <property type="entry name" value="WH-like_DNA-bd_sf"/>
</dbReference>
<reference evidence="5 6" key="1">
    <citation type="submission" date="2023-11" db="EMBL/GenBank/DDBJ databases">
        <title>An acidophilic fungus is an integral part of prey digestion in a carnivorous sundew plant.</title>
        <authorList>
            <person name="Tsai I.J."/>
        </authorList>
    </citation>
    <scope>NUCLEOTIDE SEQUENCE [LARGE SCALE GENOMIC DNA]</scope>
    <source>
        <strain evidence="5">169a</strain>
    </source>
</reference>
<evidence type="ECO:0000313" key="5">
    <source>
        <dbReference type="EMBL" id="WPH04678.1"/>
    </source>
</evidence>
<feature type="compositionally biased region" description="Basic and acidic residues" evidence="3">
    <location>
        <begin position="538"/>
        <end position="552"/>
    </location>
</feature>
<accession>A0AAQ3RE78</accession>
<gene>
    <name evidence="5" type="ORF">R9X50_00757100</name>
</gene>
<dbReference type="PROSITE" id="PS50961">
    <property type="entry name" value="HTH_LA"/>
    <property type="match status" value="1"/>
</dbReference>
<dbReference type="SMART" id="SM00715">
    <property type="entry name" value="LA"/>
    <property type="match status" value="1"/>
</dbReference>
<dbReference type="Gene3D" id="1.10.10.10">
    <property type="entry name" value="Winged helix-like DNA-binding domain superfamily/Winged helix DNA-binding domain"/>
    <property type="match status" value="1"/>
</dbReference>
<dbReference type="SUPFAM" id="SSF46785">
    <property type="entry name" value="Winged helix' DNA-binding domain"/>
    <property type="match status" value="1"/>
</dbReference>
<dbReference type="InterPro" id="IPR006630">
    <property type="entry name" value="La_HTH"/>
</dbReference>
<evidence type="ECO:0000313" key="6">
    <source>
        <dbReference type="Proteomes" id="UP001303373"/>
    </source>
</evidence>
<dbReference type="GO" id="GO:0033167">
    <property type="term" value="C:ARC complex"/>
    <property type="evidence" value="ECO:0007669"/>
    <property type="project" value="InterPro"/>
</dbReference>
<organism evidence="5 6">
    <name type="scientific">Acrodontium crateriforme</name>
    <dbReference type="NCBI Taxonomy" id="150365"/>
    <lineage>
        <taxon>Eukaryota</taxon>
        <taxon>Fungi</taxon>
        <taxon>Dikarya</taxon>
        <taxon>Ascomycota</taxon>
        <taxon>Pezizomycotina</taxon>
        <taxon>Dothideomycetes</taxon>
        <taxon>Dothideomycetidae</taxon>
        <taxon>Mycosphaerellales</taxon>
        <taxon>Teratosphaeriaceae</taxon>
        <taxon>Acrodontium</taxon>
    </lineage>
</organism>